<accession>A0A7R9IBT8</accession>
<protein>
    <recommendedName>
        <fullName evidence="3">C2 PI3K-type domain-containing protein</fullName>
    </recommendedName>
</protein>
<sequence>MEELDDKFCYVHSSSLDTRIQIKIGTLEGKRQKPDYEKLLTDPMLKFSGLYQDGCSDLMVVCQVFADGRPLALPVSTSYKAFTSRWNWNEWVTLPVMFSDLPRNAQLALTVYDCLGPSQMQPIGGTTISLFGKHGVFRQGMLDLRVWPNKEADGNFPSSTHGKARDHGKEQMQRLAKLSKKHRNGHLAKVDWLDRLTFREIEMINEKEKRNSEYMYLMVEFPTIEMDGTLVSVASYHSATLSEHLVELQLSFTSLIAPMDRIVLGEKHAVVFYEQDGDEVYQFRVNADIVTVPDHEILQLRATLHGVRRGPSILVEAGFEPRSGADERQETGQQGLGDRGLVMAS</sequence>
<dbReference type="Gene3D" id="2.60.40.150">
    <property type="entry name" value="C2 domain"/>
    <property type="match status" value="1"/>
</dbReference>
<dbReference type="SMART" id="SM00142">
    <property type="entry name" value="PI3K_C2"/>
    <property type="match status" value="1"/>
</dbReference>
<dbReference type="PANTHER" id="PTHR10048">
    <property type="entry name" value="PHOSPHATIDYLINOSITOL KINASE"/>
    <property type="match status" value="1"/>
</dbReference>
<dbReference type="GO" id="GO:0034271">
    <property type="term" value="C:phosphatidylinositol 3-kinase complex, class III, type I"/>
    <property type="evidence" value="ECO:0007669"/>
    <property type="project" value="TreeGrafter"/>
</dbReference>
<evidence type="ECO:0000259" key="3">
    <source>
        <dbReference type="PROSITE" id="PS51547"/>
    </source>
</evidence>
<dbReference type="GO" id="GO:0048015">
    <property type="term" value="P:phosphatidylinositol-mediated signaling"/>
    <property type="evidence" value="ECO:0007669"/>
    <property type="project" value="TreeGrafter"/>
</dbReference>
<dbReference type="GO" id="GO:0016303">
    <property type="term" value="F:1-phosphatidylinositol-3-kinase activity"/>
    <property type="evidence" value="ECO:0007669"/>
    <property type="project" value="TreeGrafter"/>
</dbReference>
<dbReference type="InterPro" id="IPR035892">
    <property type="entry name" value="C2_domain_sf"/>
</dbReference>
<dbReference type="PANTHER" id="PTHR10048:SF7">
    <property type="entry name" value="PHOSPHATIDYLINOSITOL 3-KINASE CATALYTIC SUBUNIT TYPE 3"/>
    <property type="match status" value="1"/>
</dbReference>
<organism evidence="4">
    <name type="scientific">Timema tahoe</name>
    <dbReference type="NCBI Taxonomy" id="61484"/>
    <lineage>
        <taxon>Eukaryota</taxon>
        <taxon>Metazoa</taxon>
        <taxon>Ecdysozoa</taxon>
        <taxon>Arthropoda</taxon>
        <taxon>Hexapoda</taxon>
        <taxon>Insecta</taxon>
        <taxon>Pterygota</taxon>
        <taxon>Neoptera</taxon>
        <taxon>Polyneoptera</taxon>
        <taxon>Phasmatodea</taxon>
        <taxon>Timematodea</taxon>
        <taxon>Timematoidea</taxon>
        <taxon>Timematidae</taxon>
        <taxon>Timema</taxon>
    </lineage>
</organism>
<dbReference type="GO" id="GO:0034272">
    <property type="term" value="C:phosphatidylinositol 3-kinase complex, class III, type II"/>
    <property type="evidence" value="ECO:0007669"/>
    <property type="project" value="TreeGrafter"/>
</dbReference>
<comment type="similarity">
    <text evidence="1">Belongs to the PI3/PI4-kinase family.</text>
</comment>
<evidence type="ECO:0000313" key="4">
    <source>
        <dbReference type="EMBL" id="CAD7452842.1"/>
    </source>
</evidence>
<dbReference type="GO" id="GO:0005768">
    <property type="term" value="C:endosome"/>
    <property type="evidence" value="ECO:0007669"/>
    <property type="project" value="TreeGrafter"/>
</dbReference>
<dbReference type="GO" id="GO:0000045">
    <property type="term" value="P:autophagosome assembly"/>
    <property type="evidence" value="ECO:0007669"/>
    <property type="project" value="TreeGrafter"/>
</dbReference>
<dbReference type="GO" id="GO:0006897">
    <property type="term" value="P:endocytosis"/>
    <property type="evidence" value="ECO:0007669"/>
    <property type="project" value="TreeGrafter"/>
</dbReference>
<dbReference type="CDD" id="cd08397">
    <property type="entry name" value="C2_PI3K_class_III"/>
    <property type="match status" value="1"/>
</dbReference>
<dbReference type="SUPFAM" id="SSF49562">
    <property type="entry name" value="C2 domain (Calcium/lipid-binding domain, CaLB)"/>
    <property type="match status" value="1"/>
</dbReference>
<dbReference type="InterPro" id="IPR015433">
    <property type="entry name" value="PI3/4_kinase"/>
</dbReference>
<name>A0A7R9IBT8_9NEOP</name>
<dbReference type="FunFam" id="2.60.40.150:FF:000274">
    <property type="entry name" value="Phosphatidylinositol 3-kinase catalytic subunit type 3"/>
    <property type="match status" value="1"/>
</dbReference>
<dbReference type="PROSITE" id="PS51547">
    <property type="entry name" value="C2_PI3K"/>
    <property type="match status" value="1"/>
</dbReference>
<evidence type="ECO:0000256" key="1">
    <source>
        <dbReference type="PROSITE-ProRule" id="PRU00880"/>
    </source>
</evidence>
<dbReference type="GO" id="GO:0000407">
    <property type="term" value="C:phagophore assembly site"/>
    <property type="evidence" value="ECO:0007669"/>
    <property type="project" value="TreeGrafter"/>
</dbReference>
<dbReference type="AlphaFoldDB" id="A0A7R9IBT8"/>
<reference evidence="4" key="1">
    <citation type="submission" date="2020-11" db="EMBL/GenBank/DDBJ databases">
        <authorList>
            <person name="Tran Van P."/>
        </authorList>
    </citation>
    <scope>NUCLEOTIDE SEQUENCE</scope>
</reference>
<dbReference type="Pfam" id="PF00792">
    <property type="entry name" value="PI3K_C2"/>
    <property type="match status" value="1"/>
</dbReference>
<proteinExistence type="inferred from homology"/>
<dbReference type="EMBL" id="OE000194">
    <property type="protein sequence ID" value="CAD7452842.1"/>
    <property type="molecule type" value="Genomic_DNA"/>
</dbReference>
<dbReference type="InterPro" id="IPR002420">
    <property type="entry name" value="PI3K-type_C2_dom"/>
</dbReference>
<evidence type="ECO:0000256" key="2">
    <source>
        <dbReference type="SAM" id="MobiDB-lite"/>
    </source>
</evidence>
<feature type="domain" description="C2 PI3K-type" evidence="3">
    <location>
        <begin position="36"/>
        <end position="184"/>
    </location>
</feature>
<feature type="region of interest" description="Disordered" evidence="2">
    <location>
        <begin position="319"/>
        <end position="345"/>
    </location>
</feature>
<dbReference type="GO" id="GO:0005777">
    <property type="term" value="C:peroxisome"/>
    <property type="evidence" value="ECO:0007669"/>
    <property type="project" value="TreeGrafter"/>
</dbReference>
<gene>
    <name evidence="4" type="ORF">TTEB3V08_LOCUS1006</name>
</gene>